<gene>
    <name evidence="3" type="ORF">ACFOW1_05615</name>
</gene>
<evidence type="ECO:0000313" key="4">
    <source>
        <dbReference type="Proteomes" id="UP001595906"/>
    </source>
</evidence>
<feature type="domain" description="Amidohydrolase 3" evidence="2">
    <location>
        <begin position="70"/>
        <end position="568"/>
    </location>
</feature>
<dbReference type="Gene3D" id="3.20.20.140">
    <property type="entry name" value="Metal-dependent hydrolases"/>
    <property type="match status" value="1"/>
</dbReference>
<accession>A0ABV8PTM1</accession>
<proteinExistence type="predicted"/>
<dbReference type="SUPFAM" id="SSF51556">
    <property type="entry name" value="Metallo-dependent hydrolases"/>
    <property type="match status" value="1"/>
</dbReference>
<dbReference type="InterPro" id="IPR033932">
    <property type="entry name" value="YtcJ-like"/>
</dbReference>
<evidence type="ECO:0000256" key="1">
    <source>
        <dbReference type="SAM" id="SignalP"/>
    </source>
</evidence>
<dbReference type="EMBL" id="JBHSDC010000003">
    <property type="protein sequence ID" value="MFC4231357.1"/>
    <property type="molecule type" value="Genomic_DNA"/>
</dbReference>
<reference evidence="4" key="1">
    <citation type="journal article" date="2019" name="Int. J. Syst. Evol. Microbiol.">
        <title>The Global Catalogue of Microorganisms (GCM) 10K type strain sequencing project: providing services to taxonomists for standard genome sequencing and annotation.</title>
        <authorList>
            <consortium name="The Broad Institute Genomics Platform"/>
            <consortium name="The Broad Institute Genome Sequencing Center for Infectious Disease"/>
            <person name="Wu L."/>
            <person name="Ma J."/>
        </authorList>
    </citation>
    <scope>NUCLEOTIDE SEQUENCE [LARGE SCALE GENOMIC DNA]</scope>
    <source>
        <strain evidence="4">CECT 8010</strain>
    </source>
</reference>
<comment type="caution">
    <text evidence="3">The sequence shown here is derived from an EMBL/GenBank/DDBJ whole genome shotgun (WGS) entry which is preliminary data.</text>
</comment>
<dbReference type="CDD" id="cd01300">
    <property type="entry name" value="YtcJ_like"/>
    <property type="match status" value="1"/>
</dbReference>
<dbReference type="PANTHER" id="PTHR22642">
    <property type="entry name" value="IMIDAZOLONEPROPIONASE"/>
    <property type="match status" value="1"/>
</dbReference>
<dbReference type="InterPro" id="IPR013108">
    <property type="entry name" value="Amidohydro_3"/>
</dbReference>
<dbReference type="PANTHER" id="PTHR22642:SF2">
    <property type="entry name" value="PROTEIN LONG AFTER FAR-RED 3"/>
    <property type="match status" value="1"/>
</dbReference>
<feature type="chain" id="PRO_5046988948" evidence="1">
    <location>
        <begin position="20"/>
        <end position="573"/>
    </location>
</feature>
<dbReference type="Proteomes" id="UP001595906">
    <property type="component" value="Unassembled WGS sequence"/>
</dbReference>
<dbReference type="SUPFAM" id="SSF51338">
    <property type="entry name" value="Composite domain of metallo-dependent hydrolases"/>
    <property type="match status" value="1"/>
</dbReference>
<dbReference type="GO" id="GO:0016787">
    <property type="term" value="F:hydrolase activity"/>
    <property type="evidence" value="ECO:0007669"/>
    <property type="project" value="UniProtKB-KW"/>
</dbReference>
<dbReference type="EC" id="3.5.-.-" evidence="3"/>
<organism evidence="3 4">
    <name type="scientific">Parasediminibacterium paludis</name>
    <dbReference type="NCBI Taxonomy" id="908966"/>
    <lineage>
        <taxon>Bacteria</taxon>
        <taxon>Pseudomonadati</taxon>
        <taxon>Bacteroidota</taxon>
        <taxon>Chitinophagia</taxon>
        <taxon>Chitinophagales</taxon>
        <taxon>Chitinophagaceae</taxon>
        <taxon>Parasediminibacterium</taxon>
    </lineage>
</organism>
<dbReference type="RefSeq" id="WP_379012775.1">
    <property type="nucleotide sequence ID" value="NZ_JBHSDC010000003.1"/>
</dbReference>
<sequence length="573" mass="62846">MKKMVLVLVAIFCSSIIFAQKADIIITNANIITAAQKGDRQQALAIKDGKILFVGSNTAVLQYKQTNTKMIDAKGNTIIPGLNDAHLHPSPETPFSQLDHTIRLDTVTSMGSLIALLAKKAAITPKGMLIKGRGYNEAKLGSEPTIEFLDKASTAHPILITHASGHKSAANSTLLAINHITKDTQDPAGGAFDRYADGSPNGICKEAASRNLTNNPQIVPYPVLTKAQELANYQQYFNHLLSFGITSIGDAGADTNRLKIYQTLANENFPMRFNVMIVDKLLPEMEGGDAHHETDEWKALSYFDNHTIPQIETDGLRVKSIKVFHGNSLSGKTCWLYEPYEMPNPATGKMDYYGIPYKRTQQQLDSLFLAIHRKGLQICVHSNGDREIDMVLNAFEKVYATGNPLNLHHRIEHCSIVNDSIIARIKKLGVIPVLHDYINELGDLLEPYGADRLNRMFATKSFLDAGILPALHSDAPVSNYDARARWESAVLRTTASGKQLGAKQCVDAEDALIMFTKGGANATGELAKKGTLEKGKLADFVILQEDPTTIPANQIHNLHILQTWVGGVKAFSK</sequence>
<keyword evidence="3" id="KW-0378">Hydrolase</keyword>
<evidence type="ECO:0000259" key="2">
    <source>
        <dbReference type="Pfam" id="PF07969"/>
    </source>
</evidence>
<keyword evidence="4" id="KW-1185">Reference proteome</keyword>
<dbReference type="Gene3D" id="3.10.310.70">
    <property type="match status" value="1"/>
</dbReference>
<dbReference type="Pfam" id="PF07969">
    <property type="entry name" value="Amidohydro_3"/>
    <property type="match status" value="1"/>
</dbReference>
<dbReference type="InterPro" id="IPR011059">
    <property type="entry name" value="Metal-dep_hydrolase_composite"/>
</dbReference>
<feature type="signal peptide" evidence="1">
    <location>
        <begin position="1"/>
        <end position="19"/>
    </location>
</feature>
<dbReference type="InterPro" id="IPR032466">
    <property type="entry name" value="Metal_Hydrolase"/>
</dbReference>
<protein>
    <submittedName>
        <fullName evidence="3">Amidohydrolase</fullName>
        <ecNumber evidence="3">3.5.-.-</ecNumber>
    </submittedName>
</protein>
<evidence type="ECO:0000313" key="3">
    <source>
        <dbReference type="EMBL" id="MFC4231357.1"/>
    </source>
</evidence>
<keyword evidence="1" id="KW-0732">Signal</keyword>
<dbReference type="Gene3D" id="2.30.40.10">
    <property type="entry name" value="Urease, subunit C, domain 1"/>
    <property type="match status" value="1"/>
</dbReference>
<name>A0ABV8PTM1_9BACT</name>